<dbReference type="SFLD" id="SFLDS00003">
    <property type="entry name" value="Haloacid_Dehalogenase"/>
    <property type="match status" value="1"/>
</dbReference>
<feature type="transmembrane region" description="Helical" evidence="6">
    <location>
        <begin position="761"/>
        <end position="782"/>
    </location>
</feature>
<dbReference type="PANTHER" id="PTHR42861">
    <property type="entry name" value="CALCIUM-TRANSPORTING ATPASE"/>
    <property type="match status" value="1"/>
</dbReference>
<dbReference type="PROSITE" id="PS00154">
    <property type="entry name" value="ATPASE_E1_E2"/>
    <property type="match status" value="1"/>
</dbReference>
<dbReference type="Gene3D" id="1.20.1110.10">
    <property type="entry name" value="Calcium-transporting ATPase, transmembrane domain"/>
    <property type="match status" value="1"/>
</dbReference>
<dbReference type="Gene3D" id="3.40.1110.10">
    <property type="entry name" value="Calcium-transporting ATPase, cytoplasmic domain N"/>
    <property type="match status" value="1"/>
</dbReference>
<dbReference type="InterPro" id="IPR036412">
    <property type="entry name" value="HAD-like_sf"/>
</dbReference>
<dbReference type="SUPFAM" id="SSF81660">
    <property type="entry name" value="Metal cation-transporting ATPase, ATP-binding domain N"/>
    <property type="match status" value="1"/>
</dbReference>
<keyword evidence="4 6" id="KW-1133">Transmembrane helix</keyword>
<dbReference type="EMBL" id="NOJZ02000014">
    <property type="protein sequence ID" value="RDY23347.1"/>
    <property type="molecule type" value="Genomic_DNA"/>
</dbReference>
<keyword evidence="8" id="KW-0378">Hydrolase</keyword>
<evidence type="ECO:0000256" key="2">
    <source>
        <dbReference type="ARBA" id="ARBA00022692"/>
    </source>
</evidence>
<sequence>MGKDKKEKINIKRFNPNPQKGLLKEQVQDRIKEGLCNINIDKPSKTIGEIITSNVFTFFNFLNFALATLIILVGSYRNALFMGVVISNLIIGIVQEIRAKKTIDKLSLLSASYANVIRDSSKKQVNLDEVVLDDIIILKSGDQVCVDSIIVSGEVEVNESLLTGEPDAILKKLDETLLSGSFIISGECRVRTEKVGLDCYASKITQNAKKKKRVNSQIMNSLDKIIKVIAVIIIPLGMILFIKQFYILNSRFEISLVTTVAAVIGMIPEGLYLLTSIALAVSVVRLGKSKTLVQELYCIETLARVDMICIDKTGTITEGKMKVKDIASLNNSNYDENKISKIISEFTQALNDDNSTFNALKEHFKEESKWNVSKKVPFSSVRKWSGVSFNEQGTYIIGAPEFVLNSSYEKIKSQVEEYSLKGDRVLLLVKYNGELNTDIIDKDVEIISLIILEDKIRDNVNETFEFFDKQGVNIKVISGDNPVTVCEIAKRAGISDADKYLDVSSITSKDKIQEIIKNYTIFGRVTPNQKQEIIKEFQNIGYTVAMIGDGVNDVLALKDADCSIAMASGSDAACHISQLVLMDSNFKYMPKVVMEGRRVINNIQRTASLFLVKTIYSLLLSILVLFFKNPYPFVPIQLTLISGLTIGIPSFFFALESNTNIVKGNFIKNVIGNALIGAITIVINIVGIMSISNRMNLSTSDISTLATILTGYTGFLILFRISKPFNYKRIILIGSMIILFLISIIFLGKVFMIHHVSIREILLLLVFIILTYPLMLVITWIIRKIAFVIDKRIIIK</sequence>
<evidence type="ECO:0000259" key="7">
    <source>
        <dbReference type="Pfam" id="PF00122"/>
    </source>
</evidence>
<dbReference type="RefSeq" id="WP_095406864.1">
    <property type="nucleotide sequence ID" value="NZ_NOJZ02000014.1"/>
</dbReference>
<dbReference type="Pfam" id="PF00122">
    <property type="entry name" value="E1-E2_ATPase"/>
    <property type="match status" value="1"/>
</dbReference>
<dbReference type="GO" id="GO:0016887">
    <property type="term" value="F:ATP hydrolysis activity"/>
    <property type="evidence" value="ECO:0007669"/>
    <property type="project" value="InterPro"/>
</dbReference>
<evidence type="ECO:0000256" key="5">
    <source>
        <dbReference type="ARBA" id="ARBA00023136"/>
    </source>
</evidence>
<reference evidence="8 9" key="1">
    <citation type="journal article" date="2017" name="Genome Announc.">
        <title>Draft Genome Sequence of Romboutsia maritimum sp. nov. Strain CCRI-22766(T), Isolated from Coastal Estuarine Mud.</title>
        <authorList>
            <person name="Maheux A.F."/>
            <person name="Boudreau D.K."/>
            <person name="Berube E."/>
            <person name="Boissinot M."/>
            <person name="Raymond F."/>
            <person name="Brodeur S."/>
            <person name="Corbeil J."/>
            <person name="Brightwell G."/>
            <person name="Broda D."/>
            <person name="Omar R.F."/>
            <person name="Bergeron M.G."/>
        </authorList>
    </citation>
    <scope>NUCLEOTIDE SEQUENCE [LARGE SCALE GENOMIC DNA]</scope>
    <source>
        <strain evidence="8 9">CCRI-22766</strain>
    </source>
</reference>
<dbReference type="Proteomes" id="UP000243494">
    <property type="component" value="Unassembled WGS sequence"/>
</dbReference>
<feature type="transmembrane region" description="Helical" evidence="6">
    <location>
        <begin position="607"/>
        <end position="627"/>
    </location>
</feature>
<dbReference type="InterPro" id="IPR044492">
    <property type="entry name" value="P_typ_ATPase_HD_dom"/>
</dbReference>
<dbReference type="InterPro" id="IPR023298">
    <property type="entry name" value="ATPase_P-typ_TM_dom_sf"/>
</dbReference>
<dbReference type="PRINTS" id="PR00119">
    <property type="entry name" value="CATATPASE"/>
</dbReference>
<dbReference type="SUPFAM" id="SSF56784">
    <property type="entry name" value="HAD-like"/>
    <property type="match status" value="1"/>
</dbReference>
<dbReference type="InterPro" id="IPR008250">
    <property type="entry name" value="ATPase_P-typ_transduc_dom_A_sf"/>
</dbReference>
<keyword evidence="5 6" id="KW-0472">Membrane</keyword>
<feature type="transmembrane region" description="Helical" evidence="6">
    <location>
        <begin position="225"/>
        <end position="248"/>
    </location>
</feature>
<dbReference type="PRINTS" id="PR00121">
    <property type="entry name" value="NAKATPASE"/>
</dbReference>
<dbReference type="CDD" id="cd02609">
    <property type="entry name" value="P-type_ATPase"/>
    <property type="match status" value="1"/>
</dbReference>
<dbReference type="InterPro" id="IPR018303">
    <property type="entry name" value="ATPase_P-typ_P_site"/>
</dbReference>
<dbReference type="Gene3D" id="2.70.150.10">
    <property type="entry name" value="Calcium-transporting ATPase, cytoplasmic transduction domain A"/>
    <property type="match status" value="1"/>
</dbReference>
<evidence type="ECO:0000313" key="8">
    <source>
        <dbReference type="EMBL" id="RDY23347.1"/>
    </source>
</evidence>
<dbReference type="Pfam" id="PF00702">
    <property type="entry name" value="Hydrolase"/>
    <property type="match status" value="1"/>
</dbReference>
<dbReference type="GO" id="GO:0005524">
    <property type="term" value="F:ATP binding"/>
    <property type="evidence" value="ECO:0007669"/>
    <property type="project" value="InterPro"/>
</dbReference>
<dbReference type="InterPro" id="IPR023214">
    <property type="entry name" value="HAD_sf"/>
</dbReference>
<feature type="transmembrane region" description="Helical" evidence="6">
    <location>
        <begin position="666"/>
        <end position="690"/>
    </location>
</feature>
<dbReference type="PROSITE" id="PS01229">
    <property type="entry name" value="COF_2"/>
    <property type="match status" value="1"/>
</dbReference>
<evidence type="ECO:0000256" key="4">
    <source>
        <dbReference type="ARBA" id="ARBA00022989"/>
    </source>
</evidence>
<dbReference type="Gene3D" id="3.40.50.1000">
    <property type="entry name" value="HAD superfamily/HAD-like"/>
    <property type="match status" value="1"/>
</dbReference>
<protein>
    <submittedName>
        <fullName evidence="8">HAD family hydrolase</fullName>
    </submittedName>
</protein>
<feature type="transmembrane region" description="Helical" evidence="6">
    <location>
        <begin position="254"/>
        <end position="281"/>
    </location>
</feature>
<evidence type="ECO:0000313" key="9">
    <source>
        <dbReference type="Proteomes" id="UP000243494"/>
    </source>
</evidence>
<evidence type="ECO:0000256" key="1">
    <source>
        <dbReference type="ARBA" id="ARBA00004141"/>
    </source>
</evidence>
<dbReference type="SFLD" id="SFLDG00002">
    <property type="entry name" value="C1.7:_P-type_atpase_like"/>
    <property type="match status" value="1"/>
</dbReference>
<dbReference type="NCBIfam" id="TIGR01494">
    <property type="entry name" value="ATPase_P-type"/>
    <property type="match status" value="2"/>
</dbReference>
<keyword evidence="2 6" id="KW-0812">Transmembrane</keyword>
<feature type="transmembrane region" description="Helical" evidence="6">
    <location>
        <begin position="55"/>
        <end position="73"/>
    </location>
</feature>
<dbReference type="SUPFAM" id="SSF81665">
    <property type="entry name" value="Calcium ATPase, transmembrane domain M"/>
    <property type="match status" value="1"/>
</dbReference>
<dbReference type="SFLD" id="SFLDF00027">
    <property type="entry name" value="p-type_atpase"/>
    <property type="match status" value="1"/>
</dbReference>
<dbReference type="InterPro" id="IPR023299">
    <property type="entry name" value="ATPase_P-typ_cyto_dom_N"/>
</dbReference>
<comment type="caution">
    <text evidence="8">The sequence shown here is derived from an EMBL/GenBank/DDBJ whole genome shotgun (WGS) entry which is preliminary data.</text>
</comment>
<evidence type="ECO:0000256" key="3">
    <source>
        <dbReference type="ARBA" id="ARBA00022967"/>
    </source>
</evidence>
<comment type="subcellular location">
    <subcellularLocation>
        <location evidence="1">Membrane</location>
        <topology evidence="1">Multi-pass membrane protein</topology>
    </subcellularLocation>
</comment>
<dbReference type="InterPro" id="IPR059000">
    <property type="entry name" value="ATPase_P-type_domA"/>
</dbReference>
<dbReference type="GO" id="GO:0016020">
    <property type="term" value="C:membrane"/>
    <property type="evidence" value="ECO:0007669"/>
    <property type="project" value="UniProtKB-SubCell"/>
</dbReference>
<keyword evidence="9" id="KW-1185">Reference proteome</keyword>
<feature type="transmembrane region" description="Helical" evidence="6">
    <location>
        <begin position="731"/>
        <end position="755"/>
    </location>
</feature>
<gene>
    <name evidence="8" type="ORF">CHF27_008860</name>
</gene>
<name>A0A371IS98_9FIRM</name>
<dbReference type="SUPFAM" id="SSF81653">
    <property type="entry name" value="Calcium ATPase, transduction domain A"/>
    <property type="match status" value="1"/>
</dbReference>
<dbReference type="OrthoDB" id="9760364at2"/>
<feature type="transmembrane region" description="Helical" evidence="6">
    <location>
        <begin position="633"/>
        <end position="654"/>
    </location>
</feature>
<dbReference type="InterPro" id="IPR001757">
    <property type="entry name" value="P_typ_ATPase"/>
</dbReference>
<keyword evidence="3" id="KW-1278">Translocase</keyword>
<accession>A0A371IS98</accession>
<feature type="domain" description="P-type ATPase A" evidence="7">
    <location>
        <begin position="109"/>
        <end position="208"/>
    </location>
</feature>
<feature type="transmembrane region" description="Helical" evidence="6">
    <location>
        <begin position="79"/>
        <end position="97"/>
    </location>
</feature>
<organism evidence="8 9">
    <name type="scientific">Romboutsia maritimum</name>
    <dbReference type="NCBI Taxonomy" id="2020948"/>
    <lineage>
        <taxon>Bacteria</taxon>
        <taxon>Bacillati</taxon>
        <taxon>Bacillota</taxon>
        <taxon>Clostridia</taxon>
        <taxon>Peptostreptococcales</taxon>
        <taxon>Peptostreptococcaceae</taxon>
        <taxon>Romboutsia</taxon>
    </lineage>
</organism>
<evidence type="ECO:0000256" key="6">
    <source>
        <dbReference type="SAM" id="Phobius"/>
    </source>
</evidence>
<feature type="transmembrane region" description="Helical" evidence="6">
    <location>
        <begin position="702"/>
        <end position="719"/>
    </location>
</feature>
<dbReference type="AlphaFoldDB" id="A0A371IS98"/>
<proteinExistence type="predicted"/>